<proteinExistence type="predicted"/>
<gene>
    <name evidence="3" type="ORF">Pme01_26720</name>
</gene>
<keyword evidence="4" id="KW-1185">Reference proteome</keyword>
<dbReference type="InterPro" id="IPR038765">
    <property type="entry name" value="Papain-like_cys_pep_sf"/>
</dbReference>
<dbReference type="Gene3D" id="3.90.70.10">
    <property type="entry name" value="Cysteine proteinases"/>
    <property type="match status" value="1"/>
</dbReference>
<protein>
    <recommendedName>
        <fullName evidence="2">Peptidase C39-like domain-containing protein</fullName>
    </recommendedName>
</protein>
<dbReference type="Proteomes" id="UP000599074">
    <property type="component" value="Unassembled WGS sequence"/>
</dbReference>
<evidence type="ECO:0000259" key="2">
    <source>
        <dbReference type="Pfam" id="PF13529"/>
    </source>
</evidence>
<reference evidence="3" key="1">
    <citation type="submission" date="2021-01" db="EMBL/GenBank/DDBJ databases">
        <title>Whole genome shotgun sequence of Planosporangium mesophilum NBRC 109066.</title>
        <authorList>
            <person name="Komaki H."/>
            <person name="Tamura T."/>
        </authorList>
    </citation>
    <scope>NUCLEOTIDE SEQUENCE</scope>
    <source>
        <strain evidence="3">NBRC 109066</strain>
    </source>
</reference>
<dbReference type="AlphaFoldDB" id="A0A8J3X069"/>
<feature type="domain" description="Peptidase C39-like" evidence="2">
    <location>
        <begin position="126"/>
        <end position="263"/>
    </location>
</feature>
<feature type="compositionally biased region" description="Pro residues" evidence="1">
    <location>
        <begin position="101"/>
        <end position="120"/>
    </location>
</feature>
<dbReference type="SUPFAM" id="SSF54001">
    <property type="entry name" value="Cysteine proteinases"/>
    <property type="match status" value="1"/>
</dbReference>
<evidence type="ECO:0000256" key="1">
    <source>
        <dbReference type="SAM" id="MobiDB-lite"/>
    </source>
</evidence>
<accession>A0A8J3X069</accession>
<feature type="compositionally biased region" description="Low complexity" evidence="1">
    <location>
        <begin position="71"/>
        <end position="81"/>
    </location>
</feature>
<comment type="caution">
    <text evidence="3">The sequence shown here is derived from an EMBL/GenBank/DDBJ whole genome shotgun (WGS) entry which is preliminary data.</text>
</comment>
<feature type="region of interest" description="Disordered" evidence="1">
    <location>
        <begin position="61"/>
        <end position="121"/>
    </location>
</feature>
<dbReference type="InterPro" id="IPR039564">
    <property type="entry name" value="Peptidase_C39-like"/>
</dbReference>
<name>A0A8J3X069_9ACTN</name>
<dbReference type="EMBL" id="BOON01000024">
    <property type="protein sequence ID" value="GII23075.1"/>
    <property type="molecule type" value="Genomic_DNA"/>
</dbReference>
<evidence type="ECO:0000313" key="4">
    <source>
        <dbReference type="Proteomes" id="UP000599074"/>
    </source>
</evidence>
<organism evidence="3 4">
    <name type="scientific">Planosporangium mesophilum</name>
    <dbReference type="NCBI Taxonomy" id="689768"/>
    <lineage>
        <taxon>Bacteria</taxon>
        <taxon>Bacillati</taxon>
        <taxon>Actinomycetota</taxon>
        <taxon>Actinomycetes</taxon>
        <taxon>Micromonosporales</taxon>
        <taxon>Micromonosporaceae</taxon>
        <taxon>Planosporangium</taxon>
    </lineage>
</organism>
<evidence type="ECO:0000313" key="3">
    <source>
        <dbReference type="EMBL" id="GII23075.1"/>
    </source>
</evidence>
<dbReference type="Pfam" id="PF13529">
    <property type="entry name" value="Peptidase_C39_2"/>
    <property type="match status" value="1"/>
</dbReference>
<dbReference type="RefSeq" id="WP_239088205.1">
    <property type="nucleotide sequence ID" value="NZ_BOON01000024.1"/>
</dbReference>
<sequence>MKPRRTRNKFRHAAAPRVPRALVTSAAVLAAAATTGILLSEPSVHAAPSAARVSVVDTVRDNPGTVGRGGLAAAPAPGTAGQTVKPARPAPTAPATATQAAPPPAPPSAPPTPAAPPAPPSMKELAYQYEAQPNFYYCGPASTRIALTARGKVVSQDLAARELRTTTGGTDSAEDTTRALNGILGTDFYKTRSIPGPAATPAQMDQLQADVVHAISNGYAMVANVVGSATDMAGGGHSYGGGHYVAVVGYKDDGRAVKIADPANPANSSYWVTTINMAQWMVNRGYSY</sequence>